<sequence length="96" mass="11403">MSSYEWWRKYYGMGDFVMERVWFQLSLRKSNRNAPTNIDILKDQLRKFMSTIAPDGNSKKSLYSLSQSSYCSRIARMSFLSCHNHENSRMNTIDNM</sequence>
<dbReference type="EMBL" id="BGPR01000201">
    <property type="protein sequence ID" value="GBM04328.1"/>
    <property type="molecule type" value="Genomic_DNA"/>
</dbReference>
<reference evidence="1 2" key="1">
    <citation type="journal article" date="2019" name="Sci. Rep.">
        <title>Orb-weaving spider Araneus ventricosus genome elucidates the spidroin gene catalogue.</title>
        <authorList>
            <person name="Kono N."/>
            <person name="Nakamura H."/>
            <person name="Ohtoshi R."/>
            <person name="Moran D.A.P."/>
            <person name="Shinohara A."/>
            <person name="Yoshida Y."/>
            <person name="Fujiwara M."/>
            <person name="Mori M."/>
            <person name="Tomita M."/>
            <person name="Arakawa K."/>
        </authorList>
    </citation>
    <scope>NUCLEOTIDE SEQUENCE [LARGE SCALE GENOMIC DNA]</scope>
</reference>
<gene>
    <name evidence="1" type="ORF">AVEN_146201_1</name>
</gene>
<comment type="caution">
    <text evidence="1">The sequence shown here is derived from an EMBL/GenBank/DDBJ whole genome shotgun (WGS) entry which is preliminary data.</text>
</comment>
<accession>A0A4Y2CKR5</accession>
<dbReference type="Proteomes" id="UP000499080">
    <property type="component" value="Unassembled WGS sequence"/>
</dbReference>
<evidence type="ECO:0000313" key="2">
    <source>
        <dbReference type="Proteomes" id="UP000499080"/>
    </source>
</evidence>
<evidence type="ECO:0000313" key="1">
    <source>
        <dbReference type="EMBL" id="GBM04328.1"/>
    </source>
</evidence>
<keyword evidence="2" id="KW-1185">Reference proteome</keyword>
<dbReference type="AlphaFoldDB" id="A0A4Y2CKR5"/>
<proteinExistence type="predicted"/>
<protein>
    <submittedName>
        <fullName evidence="1">Uncharacterized protein</fullName>
    </submittedName>
</protein>
<name>A0A4Y2CKR5_ARAVE</name>
<organism evidence="1 2">
    <name type="scientific">Araneus ventricosus</name>
    <name type="common">Orbweaver spider</name>
    <name type="synonym">Epeira ventricosa</name>
    <dbReference type="NCBI Taxonomy" id="182803"/>
    <lineage>
        <taxon>Eukaryota</taxon>
        <taxon>Metazoa</taxon>
        <taxon>Ecdysozoa</taxon>
        <taxon>Arthropoda</taxon>
        <taxon>Chelicerata</taxon>
        <taxon>Arachnida</taxon>
        <taxon>Araneae</taxon>
        <taxon>Araneomorphae</taxon>
        <taxon>Entelegynae</taxon>
        <taxon>Araneoidea</taxon>
        <taxon>Araneidae</taxon>
        <taxon>Araneus</taxon>
    </lineage>
</organism>